<dbReference type="EMBL" id="LT670817">
    <property type="protein sequence ID" value="SHH60597.1"/>
    <property type="molecule type" value="Genomic_DNA"/>
</dbReference>
<keyword evidence="1" id="KW-0677">Repeat</keyword>
<dbReference type="InterPro" id="IPR001646">
    <property type="entry name" value="5peptide_repeat"/>
</dbReference>
<evidence type="ECO:0000313" key="5">
    <source>
        <dbReference type="Proteomes" id="UP000189796"/>
    </source>
</evidence>
<feature type="transmembrane region" description="Helical" evidence="3">
    <location>
        <begin position="21"/>
        <end position="41"/>
    </location>
</feature>
<proteinExistence type="predicted"/>
<evidence type="ECO:0000256" key="2">
    <source>
        <dbReference type="SAM" id="MobiDB-lite"/>
    </source>
</evidence>
<keyword evidence="3" id="KW-0812">Transmembrane</keyword>
<name>A0A1M5UCA4_9BRAD</name>
<feature type="transmembrane region" description="Helical" evidence="3">
    <location>
        <begin position="61"/>
        <end position="83"/>
    </location>
</feature>
<keyword evidence="3" id="KW-1133">Transmembrane helix</keyword>
<protein>
    <submittedName>
        <fullName evidence="4">Uncharacterized protein YjbI, contains pentapeptide repeats</fullName>
    </submittedName>
</protein>
<dbReference type="PANTHER" id="PTHR47485:SF1">
    <property type="entry name" value="THYLAKOID LUMENAL 17.4 KDA PROTEIN, CHLOROPLASTIC"/>
    <property type="match status" value="1"/>
</dbReference>
<feature type="compositionally biased region" description="Basic and acidic residues" evidence="2">
    <location>
        <begin position="662"/>
        <end position="679"/>
    </location>
</feature>
<feature type="transmembrane region" description="Helical" evidence="3">
    <location>
        <begin position="138"/>
        <end position="161"/>
    </location>
</feature>
<feature type="region of interest" description="Disordered" evidence="2">
    <location>
        <begin position="661"/>
        <end position="698"/>
    </location>
</feature>
<dbReference type="Gene3D" id="2.160.20.80">
    <property type="entry name" value="E3 ubiquitin-protein ligase SopA"/>
    <property type="match status" value="1"/>
</dbReference>
<keyword evidence="3" id="KW-0472">Membrane</keyword>
<reference evidence="4 5" key="1">
    <citation type="submission" date="2016-11" db="EMBL/GenBank/DDBJ databases">
        <authorList>
            <person name="Jaros S."/>
            <person name="Januszkiewicz K."/>
            <person name="Wedrychowicz H."/>
        </authorList>
    </citation>
    <scope>NUCLEOTIDE SEQUENCE [LARGE SCALE GENOMIC DNA]</scope>
    <source>
        <strain evidence="4 5">GAS138</strain>
    </source>
</reference>
<dbReference type="PANTHER" id="PTHR47485">
    <property type="entry name" value="THYLAKOID LUMENAL 17.4 KDA PROTEIN, CHLOROPLASTIC"/>
    <property type="match status" value="1"/>
</dbReference>
<accession>A0A1M5UCA4</accession>
<feature type="transmembrane region" description="Helical" evidence="3">
    <location>
        <begin position="173"/>
        <end position="194"/>
    </location>
</feature>
<dbReference type="SUPFAM" id="SSF141571">
    <property type="entry name" value="Pentapeptide repeat-like"/>
    <property type="match status" value="1"/>
</dbReference>
<gene>
    <name evidence="4" type="ORF">SAMN05443248_5374</name>
</gene>
<organism evidence="4 5">
    <name type="scientific">Bradyrhizobium erythrophlei</name>
    <dbReference type="NCBI Taxonomy" id="1437360"/>
    <lineage>
        <taxon>Bacteria</taxon>
        <taxon>Pseudomonadati</taxon>
        <taxon>Pseudomonadota</taxon>
        <taxon>Alphaproteobacteria</taxon>
        <taxon>Hyphomicrobiales</taxon>
        <taxon>Nitrobacteraceae</taxon>
        <taxon>Bradyrhizobium</taxon>
    </lineage>
</organism>
<evidence type="ECO:0000256" key="1">
    <source>
        <dbReference type="ARBA" id="ARBA00022737"/>
    </source>
</evidence>
<dbReference type="Proteomes" id="UP000189796">
    <property type="component" value="Chromosome I"/>
</dbReference>
<dbReference type="Pfam" id="PF00805">
    <property type="entry name" value="Pentapeptide"/>
    <property type="match status" value="3"/>
</dbReference>
<evidence type="ECO:0000256" key="3">
    <source>
        <dbReference type="SAM" id="Phobius"/>
    </source>
</evidence>
<dbReference type="AlphaFoldDB" id="A0A1M5UCA4"/>
<sequence length="698" mass="76353">MDPFDVEALERAVNDSATRVSAIWISFLVFSLYLLIAATTVTQRQLLLAAPVQLPVLNIALPLWGFFFLAPILFVILHIYVLLQVLLLGRTTAAYNTAVARTDLSPEENASLRQRLANTLFAQIFAGSPREREGFVGLLLRAIVWITLAIGPILILLAFQFSFLAYHSHIATWTHRLLILVELAAFFLIWPLALDARKDLQWPTVEAGLKHLIWIPLQLSGLRRPDGTSWSRLREQAIPLSAAAVFIPVSLSLATFPGEPHVNLLTRQPLLSVQCTRWIQQQFNLAQISIDLRFDRLVLPQVDVVDDDKLANIAKHASERKLAQSQGKRTQNFRDRDFNCADIYGADLRRVDLTGAFLLDANLNSSALDGALLDSAHLQGAHLDFAQLQGASLKETWLQNAWLSNADLRGASLDSAQLQGASLDGAELQGASLFGARLQAASLDRAQLQGASLEDADLQGASLIGSKLQGATIVSTQLRGAYFEGSQLQGTNLTDSPMRYSRLSRVYVWGAMVAKGCGDADVSVQDATVVSNGGTDEQVPATPDAIAKYIERSVAGILDASKKEETRAQMLAGLKVTRAANDAAQIRKIWSDCEAATKTRSRSELDDQLAHFLRNLSCNTRDDRKAVAEGIVRNWVLQAPDRITFNATIARGLLGEDGEDCAATRDLDEPTKQSLRDAVARANKMPSSTAAQEKPPAE</sequence>
<evidence type="ECO:0000313" key="4">
    <source>
        <dbReference type="EMBL" id="SHH60597.1"/>
    </source>
</evidence>